<protein>
    <submittedName>
        <fullName evidence="1">Uncharacterized protein</fullName>
    </submittedName>
</protein>
<proteinExistence type="predicted"/>
<evidence type="ECO:0000313" key="2">
    <source>
        <dbReference type="Proteomes" id="UP000214600"/>
    </source>
</evidence>
<dbReference type="OrthoDB" id="9091032at2"/>
<dbReference type="EMBL" id="NKFA01000008">
    <property type="protein sequence ID" value="OXI42110.1"/>
    <property type="molecule type" value="Genomic_DNA"/>
</dbReference>
<dbReference type="Proteomes" id="UP000214600">
    <property type="component" value="Unassembled WGS sequence"/>
</dbReference>
<name>A0A228II63_9BURK</name>
<accession>A0A228II63</accession>
<comment type="caution">
    <text evidence="1">The sequence shown here is derived from an EMBL/GenBank/DDBJ whole genome shotgun (WGS) entry which is preliminary data.</text>
</comment>
<organism evidence="1 2">
    <name type="scientific">Burkholderia aenigmatica</name>
    <dbReference type="NCBI Taxonomy" id="2015348"/>
    <lineage>
        <taxon>Bacteria</taxon>
        <taxon>Pseudomonadati</taxon>
        <taxon>Pseudomonadota</taxon>
        <taxon>Betaproteobacteria</taxon>
        <taxon>Burkholderiales</taxon>
        <taxon>Burkholderiaceae</taxon>
        <taxon>Burkholderia</taxon>
        <taxon>Burkholderia cepacia complex</taxon>
    </lineage>
</organism>
<reference evidence="2" key="1">
    <citation type="submission" date="2017-06" db="EMBL/GenBank/DDBJ databases">
        <authorList>
            <person name="LiPuma J."/>
            <person name="Spilker T."/>
        </authorList>
    </citation>
    <scope>NUCLEOTIDE SEQUENCE [LARGE SCALE GENOMIC DNA]</scope>
    <source>
        <strain evidence="2">AU17325</strain>
    </source>
</reference>
<reference evidence="1 2" key="2">
    <citation type="submission" date="2017-08" db="EMBL/GenBank/DDBJ databases">
        <title>WGS of novel Burkholderia cepaca complex species.</title>
        <authorList>
            <person name="Lipuma J."/>
            <person name="Spilker T."/>
        </authorList>
    </citation>
    <scope>NUCLEOTIDE SEQUENCE [LARGE SCALE GENOMIC DNA]</scope>
    <source>
        <strain evidence="1 2">AU17325</strain>
    </source>
</reference>
<sequence length="244" mass="26951">MSVGFQAFTNSGVFQIDGSTPNYQLTANLTAVSQQTSINTVYNNASMQFSGTFWLCTFTFRSDQPPIWAFVADGGVMVTPWDFTRNGNIYTVRLITTSQTTVRLFVYSRVSPPSSNFGFQVFDPSGTLIADASQPFCKVLDVVAGQYIDGYGWTVTGFPGVDTQSRSYGRPVAVACMWPAHYLSGSTNSSQRIWDIAEMSAVGVSGDVVTWELHRYNGGNPPNITCYRECMHYRFMVLDMTGVL</sequence>
<dbReference type="AlphaFoldDB" id="A0A228II63"/>
<gene>
    <name evidence="1" type="ORF">CFB84_22980</name>
</gene>
<evidence type="ECO:0000313" key="1">
    <source>
        <dbReference type="EMBL" id="OXI42110.1"/>
    </source>
</evidence>